<evidence type="ECO:0008006" key="3">
    <source>
        <dbReference type="Google" id="ProtNLM"/>
    </source>
</evidence>
<feature type="transmembrane region" description="Helical" evidence="1">
    <location>
        <begin position="55"/>
        <end position="72"/>
    </location>
</feature>
<dbReference type="Pfam" id="PF14248">
    <property type="entry name" value="DUF4345"/>
    <property type="match status" value="1"/>
</dbReference>
<feature type="transmembrane region" description="Helical" evidence="1">
    <location>
        <begin position="79"/>
        <end position="101"/>
    </location>
</feature>
<dbReference type="EMBL" id="UINC01036594">
    <property type="protein sequence ID" value="SVB30807.1"/>
    <property type="molecule type" value="Genomic_DNA"/>
</dbReference>
<accession>A0A382CZR2</accession>
<protein>
    <recommendedName>
        <fullName evidence="3">DUF4345 domain-containing protein</fullName>
    </recommendedName>
</protein>
<evidence type="ECO:0000256" key="1">
    <source>
        <dbReference type="SAM" id="Phobius"/>
    </source>
</evidence>
<evidence type="ECO:0000313" key="2">
    <source>
        <dbReference type="EMBL" id="SVB30807.1"/>
    </source>
</evidence>
<name>A0A382CZR2_9ZZZZ</name>
<dbReference type="InterPro" id="IPR025597">
    <property type="entry name" value="DUF4345"/>
</dbReference>
<reference evidence="2" key="1">
    <citation type="submission" date="2018-05" db="EMBL/GenBank/DDBJ databases">
        <authorList>
            <person name="Lanie J.A."/>
            <person name="Ng W.-L."/>
            <person name="Kazmierczak K.M."/>
            <person name="Andrzejewski T.M."/>
            <person name="Davidsen T.M."/>
            <person name="Wayne K.J."/>
            <person name="Tettelin H."/>
            <person name="Glass J.I."/>
            <person name="Rusch D."/>
            <person name="Podicherti R."/>
            <person name="Tsui H.-C.T."/>
            <person name="Winkler M.E."/>
        </authorList>
    </citation>
    <scope>NUCLEOTIDE SEQUENCE</scope>
</reference>
<keyword evidence="1" id="KW-0472">Membrane</keyword>
<proteinExistence type="predicted"/>
<sequence>MGMNKQKSIVDTIILALLGLEYIGFGLLGLIDPLSVSTMVGFGLNELISFSEIRANYSFFTLIGILAFVAIFKNEIQRLTYLIYAFLCGSYVVGRILSIILDGVP</sequence>
<keyword evidence="1" id="KW-1133">Transmembrane helix</keyword>
<feature type="transmembrane region" description="Helical" evidence="1">
    <location>
        <begin position="12"/>
        <end position="35"/>
    </location>
</feature>
<organism evidence="2">
    <name type="scientific">marine metagenome</name>
    <dbReference type="NCBI Taxonomy" id="408172"/>
    <lineage>
        <taxon>unclassified sequences</taxon>
        <taxon>metagenomes</taxon>
        <taxon>ecological metagenomes</taxon>
    </lineage>
</organism>
<dbReference type="AlphaFoldDB" id="A0A382CZR2"/>
<keyword evidence="1" id="KW-0812">Transmembrane</keyword>
<feature type="non-terminal residue" evidence="2">
    <location>
        <position position="105"/>
    </location>
</feature>
<gene>
    <name evidence="2" type="ORF">METZ01_LOCUS183661</name>
</gene>